<dbReference type="InterPro" id="IPR008259">
    <property type="entry name" value="FMN_hydac_DH_AS"/>
</dbReference>
<reference evidence="4" key="1">
    <citation type="submission" date="2021-04" db="EMBL/GenBank/DDBJ databases">
        <title>Genomic insights into ecological role and evolution of a novel Thermoplasmata order Candidatus Sysuiplasmatales.</title>
        <authorList>
            <person name="Yuan Y."/>
        </authorList>
    </citation>
    <scope>NUCLEOTIDE SEQUENCE</scope>
    <source>
        <strain evidence="4">YP2-bin.285</strain>
    </source>
</reference>
<sequence length="148" mass="16197">FDWNYFDEIRSWTSLPLLVKGITGVGDVRSAFEHGAEGVVVSNHGGRQVDGAISTIDALNEITGSGSYDGEIFMDSGVRHASDVMRAFCMRAAGVLIGRPYAYALAVAGRRGVERLFREFKGELSLQLALSGFNSLKELGREHIVRFQ</sequence>
<gene>
    <name evidence="4" type="ORF">J9259_09365</name>
</gene>
<dbReference type="InterPro" id="IPR013785">
    <property type="entry name" value="Aldolase_TIM"/>
</dbReference>
<evidence type="ECO:0000256" key="2">
    <source>
        <dbReference type="ARBA" id="ARBA00023002"/>
    </source>
</evidence>
<dbReference type="EMBL" id="JAGVSJ010000054">
    <property type="protein sequence ID" value="MBX8632702.1"/>
    <property type="molecule type" value="Genomic_DNA"/>
</dbReference>
<dbReference type="Gene3D" id="3.20.20.70">
    <property type="entry name" value="Aldolase class I"/>
    <property type="match status" value="1"/>
</dbReference>
<dbReference type="PROSITE" id="PS00557">
    <property type="entry name" value="FMN_HYDROXY_ACID_DH_1"/>
    <property type="match status" value="1"/>
</dbReference>
<dbReference type="PANTHER" id="PTHR10578:SF143">
    <property type="entry name" value="FMN-DEPENDENT ALPHA-HYDROXY ACID DEHYDROGENASE PB1A11.03"/>
    <property type="match status" value="1"/>
</dbReference>
<dbReference type="PROSITE" id="PS51349">
    <property type="entry name" value="FMN_HYDROXY_ACID_DH_2"/>
    <property type="match status" value="1"/>
</dbReference>
<proteinExistence type="predicted"/>
<dbReference type="InterPro" id="IPR000262">
    <property type="entry name" value="FMN-dep_DH"/>
</dbReference>
<comment type="cofactor">
    <cofactor evidence="1">
        <name>FMN</name>
        <dbReference type="ChEBI" id="CHEBI:58210"/>
    </cofactor>
</comment>
<dbReference type="Proteomes" id="UP000716004">
    <property type="component" value="Unassembled WGS sequence"/>
</dbReference>
<feature type="domain" description="FMN hydroxy acid dehydrogenase" evidence="3">
    <location>
        <begin position="1"/>
        <end position="148"/>
    </location>
</feature>
<dbReference type="Pfam" id="PF01070">
    <property type="entry name" value="FMN_dh"/>
    <property type="match status" value="1"/>
</dbReference>
<evidence type="ECO:0000313" key="5">
    <source>
        <dbReference type="Proteomes" id="UP000716004"/>
    </source>
</evidence>
<evidence type="ECO:0000313" key="4">
    <source>
        <dbReference type="EMBL" id="MBX8632702.1"/>
    </source>
</evidence>
<evidence type="ECO:0000256" key="1">
    <source>
        <dbReference type="ARBA" id="ARBA00001917"/>
    </source>
</evidence>
<feature type="non-terminal residue" evidence="4">
    <location>
        <position position="1"/>
    </location>
</feature>
<protein>
    <submittedName>
        <fullName evidence="4">Alpha-hydroxy-acid oxidizing protein</fullName>
    </submittedName>
</protein>
<name>A0A8J7YL92_9ARCH</name>
<dbReference type="GO" id="GO:0016491">
    <property type="term" value="F:oxidoreductase activity"/>
    <property type="evidence" value="ECO:0007669"/>
    <property type="project" value="UniProtKB-KW"/>
</dbReference>
<comment type="caution">
    <text evidence="4">The sequence shown here is derived from an EMBL/GenBank/DDBJ whole genome shotgun (WGS) entry which is preliminary data.</text>
</comment>
<organism evidence="4 5">
    <name type="scientific">Candidatus Sysuiplasma superficiale</name>
    <dbReference type="NCBI Taxonomy" id="2823368"/>
    <lineage>
        <taxon>Archaea</taxon>
        <taxon>Methanobacteriati</taxon>
        <taxon>Thermoplasmatota</taxon>
        <taxon>Thermoplasmata</taxon>
        <taxon>Candidatus Sysuiplasmatales</taxon>
        <taxon>Candidatus Sysuiplasmataceae</taxon>
        <taxon>Candidatus Sysuiplasma</taxon>
    </lineage>
</organism>
<dbReference type="InterPro" id="IPR037396">
    <property type="entry name" value="FMN_HAD"/>
</dbReference>
<keyword evidence="2" id="KW-0560">Oxidoreductase</keyword>
<dbReference type="AlphaFoldDB" id="A0A8J7YL92"/>
<dbReference type="SUPFAM" id="SSF51395">
    <property type="entry name" value="FMN-linked oxidoreductases"/>
    <property type="match status" value="1"/>
</dbReference>
<dbReference type="PANTHER" id="PTHR10578">
    <property type="entry name" value="S -2-HYDROXY-ACID OXIDASE-RELATED"/>
    <property type="match status" value="1"/>
</dbReference>
<evidence type="ECO:0000259" key="3">
    <source>
        <dbReference type="PROSITE" id="PS51349"/>
    </source>
</evidence>
<accession>A0A8J7YL92</accession>